<keyword evidence="2" id="KW-1185">Reference proteome</keyword>
<name>A0A6A5WA79_9PLEO</name>
<accession>A0A6A5WA79</accession>
<gene>
    <name evidence="1" type="ORF">P154DRAFT_578324</name>
</gene>
<organism evidence="1 2">
    <name type="scientific">Amniculicola lignicola CBS 123094</name>
    <dbReference type="NCBI Taxonomy" id="1392246"/>
    <lineage>
        <taxon>Eukaryota</taxon>
        <taxon>Fungi</taxon>
        <taxon>Dikarya</taxon>
        <taxon>Ascomycota</taxon>
        <taxon>Pezizomycotina</taxon>
        <taxon>Dothideomycetes</taxon>
        <taxon>Pleosporomycetidae</taxon>
        <taxon>Pleosporales</taxon>
        <taxon>Amniculicolaceae</taxon>
        <taxon>Amniculicola</taxon>
    </lineage>
</organism>
<dbReference type="EMBL" id="ML977607">
    <property type="protein sequence ID" value="KAF1998038.1"/>
    <property type="molecule type" value="Genomic_DNA"/>
</dbReference>
<evidence type="ECO:0000313" key="2">
    <source>
        <dbReference type="Proteomes" id="UP000799779"/>
    </source>
</evidence>
<reference evidence="1" key="1">
    <citation type="journal article" date="2020" name="Stud. Mycol.">
        <title>101 Dothideomycetes genomes: a test case for predicting lifestyles and emergence of pathogens.</title>
        <authorList>
            <person name="Haridas S."/>
            <person name="Albert R."/>
            <person name="Binder M."/>
            <person name="Bloem J."/>
            <person name="Labutti K."/>
            <person name="Salamov A."/>
            <person name="Andreopoulos B."/>
            <person name="Baker S."/>
            <person name="Barry K."/>
            <person name="Bills G."/>
            <person name="Bluhm B."/>
            <person name="Cannon C."/>
            <person name="Castanera R."/>
            <person name="Culley D."/>
            <person name="Daum C."/>
            <person name="Ezra D."/>
            <person name="Gonzalez J."/>
            <person name="Henrissat B."/>
            <person name="Kuo A."/>
            <person name="Liang C."/>
            <person name="Lipzen A."/>
            <person name="Lutzoni F."/>
            <person name="Magnuson J."/>
            <person name="Mondo S."/>
            <person name="Nolan M."/>
            <person name="Ohm R."/>
            <person name="Pangilinan J."/>
            <person name="Park H.-J."/>
            <person name="Ramirez L."/>
            <person name="Alfaro M."/>
            <person name="Sun H."/>
            <person name="Tritt A."/>
            <person name="Yoshinaga Y."/>
            <person name="Zwiers L.-H."/>
            <person name="Turgeon B."/>
            <person name="Goodwin S."/>
            <person name="Spatafora J."/>
            <person name="Crous P."/>
            <person name="Grigoriev I."/>
        </authorList>
    </citation>
    <scope>NUCLEOTIDE SEQUENCE</scope>
    <source>
        <strain evidence="1">CBS 123094</strain>
    </source>
</reference>
<proteinExistence type="predicted"/>
<sequence>MEALKRHFAPPGSFHWPCEPCSLSKAGKLQDNTLAAQWWPGEQASKPSIKLYQALLAGNGRETSITSKNGRPTVLGLALSRTAHHRILASIPPIIPFFVSSGERRRPTITHSRVACKDPFSLWAYIADVIADPKPGHCRRTKGLDLCDKCFEAIHV</sequence>
<dbReference type="Proteomes" id="UP000799779">
    <property type="component" value="Unassembled WGS sequence"/>
</dbReference>
<protein>
    <submittedName>
        <fullName evidence="1">Uncharacterized protein</fullName>
    </submittedName>
</protein>
<dbReference type="AlphaFoldDB" id="A0A6A5WA79"/>
<evidence type="ECO:0000313" key="1">
    <source>
        <dbReference type="EMBL" id="KAF1998038.1"/>
    </source>
</evidence>